<evidence type="ECO:0000313" key="6">
    <source>
        <dbReference type="EMBL" id="KAK1400003.1"/>
    </source>
</evidence>
<feature type="transmembrane region" description="Helical" evidence="5">
    <location>
        <begin position="132"/>
        <end position="153"/>
    </location>
</feature>
<dbReference type="AlphaFoldDB" id="A0AAD8JBD8"/>
<proteinExistence type="predicted"/>
<evidence type="ECO:0000256" key="5">
    <source>
        <dbReference type="SAM" id="Phobius"/>
    </source>
</evidence>
<evidence type="ECO:0000256" key="3">
    <source>
        <dbReference type="ARBA" id="ARBA00022958"/>
    </source>
</evidence>
<keyword evidence="4" id="KW-0406">Ion transport</keyword>
<comment type="caution">
    <text evidence="6">The sequence shown here is derived from an EMBL/GenBank/DDBJ whole genome shotgun (WGS) entry which is preliminary data.</text>
</comment>
<keyword evidence="1" id="KW-0813">Transport</keyword>
<keyword evidence="5" id="KW-1133">Transmembrane helix</keyword>
<dbReference type="GO" id="GO:0012505">
    <property type="term" value="C:endomembrane system"/>
    <property type="evidence" value="ECO:0007669"/>
    <property type="project" value="TreeGrafter"/>
</dbReference>
<dbReference type="GO" id="GO:0098662">
    <property type="term" value="P:inorganic cation transmembrane transport"/>
    <property type="evidence" value="ECO:0007669"/>
    <property type="project" value="TreeGrafter"/>
</dbReference>
<keyword evidence="5" id="KW-0812">Transmembrane</keyword>
<dbReference type="PANTHER" id="PTHR32468">
    <property type="entry name" value="CATION/H + ANTIPORTER"/>
    <property type="match status" value="1"/>
</dbReference>
<reference evidence="6" key="2">
    <citation type="submission" date="2023-05" db="EMBL/GenBank/DDBJ databases">
        <authorList>
            <person name="Schelkunov M.I."/>
        </authorList>
    </citation>
    <scope>NUCLEOTIDE SEQUENCE</scope>
    <source>
        <strain evidence="6">Hsosn_3</strain>
        <tissue evidence="6">Leaf</tissue>
    </source>
</reference>
<evidence type="ECO:0000313" key="7">
    <source>
        <dbReference type="Proteomes" id="UP001237642"/>
    </source>
</evidence>
<name>A0AAD8JBD8_9APIA</name>
<accession>A0AAD8JBD8</accession>
<keyword evidence="7" id="KW-1185">Reference proteome</keyword>
<keyword evidence="2" id="KW-0633">Potassium transport</keyword>
<feature type="transmembrane region" description="Helical" evidence="5">
    <location>
        <begin position="241"/>
        <end position="263"/>
    </location>
</feature>
<protein>
    <submittedName>
        <fullName evidence="6">Uncharacterized protein</fullName>
    </submittedName>
</protein>
<keyword evidence="3" id="KW-0630">Potassium</keyword>
<dbReference type="EMBL" id="JAUIZM010000002">
    <property type="protein sequence ID" value="KAK1400003.1"/>
    <property type="molecule type" value="Genomic_DNA"/>
</dbReference>
<sequence length="299" mass="32523">MLTTSTRLCRQARQCHGPRAAIKLLETSNPSKESPLAIYALSHTSLNQPLFRPKECKYKLTLTSTHRRPATSAIARIIVLSPLPVIVALLIDPRIMNSGLGHLALAAVLVCDVLNVIQILGSTTYRIYTSHFGVPVIILTLIESLLVTIASAFSRVTFLKVIQLTPEGKPVKNYYISLICSGVLVSAIACYKLACSFILPHLLTSTVHSYILCNQDGFMILPCAIKMDLAVFYDFAFLKSVLVNVSVVAASKLLGVCGAAMLIKVPIRDAVNLCIIMATQGIVQGALYESIYKLQAHIV</sequence>
<feature type="transmembrane region" description="Helical" evidence="5">
    <location>
        <begin position="103"/>
        <end position="120"/>
    </location>
</feature>
<reference evidence="6" key="1">
    <citation type="submission" date="2023-02" db="EMBL/GenBank/DDBJ databases">
        <title>Genome of toxic invasive species Heracleum sosnowskyi carries increased number of genes despite the absence of recent whole-genome duplications.</title>
        <authorList>
            <person name="Schelkunov M."/>
            <person name="Shtratnikova V."/>
            <person name="Makarenko M."/>
            <person name="Klepikova A."/>
            <person name="Omelchenko D."/>
            <person name="Novikova G."/>
            <person name="Obukhova E."/>
            <person name="Bogdanov V."/>
            <person name="Penin A."/>
            <person name="Logacheva M."/>
        </authorList>
    </citation>
    <scope>NUCLEOTIDE SEQUENCE</scope>
    <source>
        <strain evidence="6">Hsosn_3</strain>
        <tissue evidence="6">Leaf</tissue>
    </source>
</reference>
<evidence type="ECO:0000256" key="1">
    <source>
        <dbReference type="ARBA" id="ARBA00022448"/>
    </source>
</evidence>
<dbReference type="InterPro" id="IPR050794">
    <property type="entry name" value="CPA2_transporter"/>
</dbReference>
<feature type="transmembrane region" description="Helical" evidence="5">
    <location>
        <begin position="174"/>
        <end position="199"/>
    </location>
</feature>
<evidence type="ECO:0000256" key="2">
    <source>
        <dbReference type="ARBA" id="ARBA00022538"/>
    </source>
</evidence>
<dbReference type="GO" id="GO:0006813">
    <property type="term" value="P:potassium ion transport"/>
    <property type="evidence" value="ECO:0007669"/>
    <property type="project" value="UniProtKB-KW"/>
</dbReference>
<evidence type="ECO:0000256" key="4">
    <source>
        <dbReference type="ARBA" id="ARBA00023065"/>
    </source>
</evidence>
<keyword evidence="5" id="KW-0472">Membrane</keyword>
<organism evidence="6 7">
    <name type="scientific">Heracleum sosnowskyi</name>
    <dbReference type="NCBI Taxonomy" id="360622"/>
    <lineage>
        <taxon>Eukaryota</taxon>
        <taxon>Viridiplantae</taxon>
        <taxon>Streptophyta</taxon>
        <taxon>Embryophyta</taxon>
        <taxon>Tracheophyta</taxon>
        <taxon>Spermatophyta</taxon>
        <taxon>Magnoliopsida</taxon>
        <taxon>eudicotyledons</taxon>
        <taxon>Gunneridae</taxon>
        <taxon>Pentapetalae</taxon>
        <taxon>asterids</taxon>
        <taxon>campanulids</taxon>
        <taxon>Apiales</taxon>
        <taxon>Apiaceae</taxon>
        <taxon>Apioideae</taxon>
        <taxon>apioid superclade</taxon>
        <taxon>Tordylieae</taxon>
        <taxon>Tordyliinae</taxon>
        <taxon>Heracleum</taxon>
    </lineage>
</organism>
<gene>
    <name evidence="6" type="ORF">POM88_009866</name>
</gene>
<dbReference type="GO" id="GO:0006885">
    <property type="term" value="P:regulation of pH"/>
    <property type="evidence" value="ECO:0007669"/>
    <property type="project" value="TreeGrafter"/>
</dbReference>
<dbReference type="Proteomes" id="UP001237642">
    <property type="component" value="Unassembled WGS sequence"/>
</dbReference>
<dbReference type="PANTHER" id="PTHR32468:SF26">
    <property type="entry name" value="CATION_H(+) ANTIPORTER 15"/>
    <property type="match status" value="1"/>
</dbReference>